<feature type="domain" description="N-acetyltransferase" evidence="1">
    <location>
        <begin position="31"/>
        <end position="188"/>
    </location>
</feature>
<name>A0A0G1SIR3_9BACT</name>
<dbReference type="Pfam" id="PF13302">
    <property type="entry name" value="Acetyltransf_3"/>
    <property type="match status" value="1"/>
</dbReference>
<dbReference type="Proteomes" id="UP000034794">
    <property type="component" value="Unassembled WGS sequence"/>
</dbReference>
<reference evidence="2 3" key="1">
    <citation type="journal article" date="2015" name="Nature">
        <title>rRNA introns, odd ribosomes, and small enigmatic genomes across a large radiation of phyla.</title>
        <authorList>
            <person name="Brown C.T."/>
            <person name="Hug L.A."/>
            <person name="Thomas B.C."/>
            <person name="Sharon I."/>
            <person name="Castelle C.J."/>
            <person name="Singh A."/>
            <person name="Wilkins M.J."/>
            <person name="Williams K.H."/>
            <person name="Banfield J.F."/>
        </authorList>
    </citation>
    <scope>NUCLEOTIDE SEQUENCE [LARGE SCALE GENOMIC DNA]</scope>
</reference>
<sequence>MDNFTEENNDTERFRIRGQKTSIRFFNHDNEEDIRRLLKIVQDEKVRKWVEGVENMDIDDVREWAGQKGKNEGDDCLFAIVGSREYVTSDEVGEVQGFVNTYEMPEELRIRMEKEGFLAPDNLVLEVSYARNPEAKGRQVASGLLQVCFQVNNMIGNGDESRPTRQIFSFVDRENLASIKVMEEAGFVLVGEILYEVDNEDKDLVFKIDWEKAQSILRKGEYGIS</sequence>
<dbReference type="SUPFAM" id="SSF55729">
    <property type="entry name" value="Acyl-CoA N-acyltransferases (Nat)"/>
    <property type="match status" value="1"/>
</dbReference>
<comment type="caution">
    <text evidence="2">The sequence shown here is derived from an EMBL/GenBank/DDBJ whole genome shotgun (WGS) entry which is preliminary data.</text>
</comment>
<dbReference type="PANTHER" id="PTHR43792">
    <property type="entry name" value="GNAT FAMILY, PUTATIVE (AFU_ORTHOLOGUE AFUA_3G00765)-RELATED-RELATED"/>
    <property type="match status" value="1"/>
</dbReference>
<evidence type="ECO:0000313" key="2">
    <source>
        <dbReference type="EMBL" id="KKU33200.1"/>
    </source>
</evidence>
<dbReference type="InterPro" id="IPR016181">
    <property type="entry name" value="Acyl_CoA_acyltransferase"/>
</dbReference>
<dbReference type="Gene3D" id="3.40.630.30">
    <property type="match status" value="1"/>
</dbReference>
<protein>
    <recommendedName>
        <fullName evidence="1">N-acetyltransferase domain-containing protein</fullName>
    </recommendedName>
</protein>
<dbReference type="EMBL" id="LCMI01000005">
    <property type="protein sequence ID" value="KKU33200.1"/>
    <property type="molecule type" value="Genomic_DNA"/>
</dbReference>
<proteinExistence type="predicted"/>
<organism evidence="2 3">
    <name type="scientific">Candidatus Collierbacteria bacterium GW2011_GWA2_46_26</name>
    <dbReference type="NCBI Taxonomy" id="1618381"/>
    <lineage>
        <taxon>Bacteria</taxon>
        <taxon>Candidatus Collieribacteriota</taxon>
    </lineage>
</organism>
<evidence type="ECO:0000259" key="1">
    <source>
        <dbReference type="Pfam" id="PF13302"/>
    </source>
</evidence>
<dbReference type="AlphaFoldDB" id="A0A0G1SIR3"/>
<accession>A0A0G1SIR3</accession>
<evidence type="ECO:0000313" key="3">
    <source>
        <dbReference type="Proteomes" id="UP000034794"/>
    </source>
</evidence>
<dbReference type="InterPro" id="IPR051531">
    <property type="entry name" value="N-acetyltransferase"/>
</dbReference>
<dbReference type="InterPro" id="IPR000182">
    <property type="entry name" value="GNAT_dom"/>
</dbReference>
<gene>
    <name evidence="2" type="ORF">UX47_C0005G0002</name>
</gene>
<dbReference type="GO" id="GO:0016747">
    <property type="term" value="F:acyltransferase activity, transferring groups other than amino-acyl groups"/>
    <property type="evidence" value="ECO:0007669"/>
    <property type="project" value="InterPro"/>
</dbReference>